<dbReference type="RefSeq" id="WP_012235021.1">
    <property type="nucleotide sequence ID" value="NC_010162.1"/>
</dbReference>
<evidence type="ECO:0000256" key="3">
    <source>
        <dbReference type="ARBA" id="ARBA00022679"/>
    </source>
</evidence>
<keyword evidence="3 6" id="KW-0808">Transferase</keyword>
<reference evidence="6 7" key="1">
    <citation type="journal article" date="2007" name="Nat. Biotechnol.">
        <title>Complete genome sequence of the myxobacterium Sorangium cellulosum.</title>
        <authorList>
            <person name="Schneiker S."/>
            <person name="Perlova O."/>
            <person name="Kaiser O."/>
            <person name="Gerth K."/>
            <person name="Alici A."/>
            <person name="Altmeyer M.O."/>
            <person name="Bartels D."/>
            <person name="Bekel T."/>
            <person name="Beyer S."/>
            <person name="Bode E."/>
            <person name="Bode H.B."/>
            <person name="Bolten C.J."/>
            <person name="Choudhuri J.V."/>
            <person name="Doss S."/>
            <person name="Elnakady Y.A."/>
            <person name="Frank B."/>
            <person name="Gaigalat L."/>
            <person name="Goesmann A."/>
            <person name="Groeger C."/>
            <person name="Gross F."/>
            <person name="Jelsbak L."/>
            <person name="Jelsbak L."/>
            <person name="Kalinowski J."/>
            <person name="Kegler C."/>
            <person name="Knauber T."/>
            <person name="Konietzny S."/>
            <person name="Kopp M."/>
            <person name="Krause L."/>
            <person name="Krug D."/>
            <person name="Linke B."/>
            <person name="Mahmud T."/>
            <person name="Martinez-Arias R."/>
            <person name="McHardy A.C."/>
            <person name="Merai M."/>
            <person name="Meyer F."/>
            <person name="Mormann S."/>
            <person name="Munoz-Dorado J."/>
            <person name="Perez J."/>
            <person name="Pradella S."/>
            <person name="Rachid S."/>
            <person name="Raddatz G."/>
            <person name="Rosenau F."/>
            <person name="Rueckert C."/>
            <person name="Sasse F."/>
            <person name="Scharfe M."/>
            <person name="Schuster S.C."/>
            <person name="Suen G."/>
            <person name="Treuner-Lange A."/>
            <person name="Velicer G.J."/>
            <person name="Vorholter F.-J."/>
            <person name="Weissman K.J."/>
            <person name="Welch R.D."/>
            <person name="Wenzel S.C."/>
            <person name="Whitworth D.E."/>
            <person name="Wilhelm S."/>
            <person name="Wittmann C."/>
            <person name="Bloecker H."/>
            <person name="Puehler A."/>
            <person name="Mueller R."/>
        </authorList>
    </citation>
    <scope>NUCLEOTIDE SEQUENCE [LARGE SCALE GENOMIC DNA]</scope>
    <source>
        <strain evidence="7">So ce56</strain>
    </source>
</reference>
<keyword evidence="7" id="KW-1185">Reference proteome</keyword>
<evidence type="ECO:0000259" key="5">
    <source>
        <dbReference type="Pfam" id="PF00291"/>
    </source>
</evidence>
<dbReference type="Gene3D" id="3.40.50.1100">
    <property type="match status" value="2"/>
</dbReference>
<comment type="subunit">
    <text evidence="2">Homodimer.</text>
</comment>
<dbReference type="SUPFAM" id="SSF53686">
    <property type="entry name" value="Tryptophan synthase beta subunit-like PLP-dependent enzymes"/>
    <property type="match status" value="1"/>
</dbReference>
<organism evidence="6 7">
    <name type="scientific">Sorangium cellulosum (strain So ce56)</name>
    <name type="common">Polyangium cellulosum (strain So ce56)</name>
    <dbReference type="NCBI Taxonomy" id="448385"/>
    <lineage>
        <taxon>Bacteria</taxon>
        <taxon>Pseudomonadati</taxon>
        <taxon>Myxococcota</taxon>
        <taxon>Polyangia</taxon>
        <taxon>Polyangiales</taxon>
        <taxon>Polyangiaceae</taxon>
        <taxon>Sorangium</taxon>
    </lineage>
</organism>
<sequence length="318" mass="34617">MAEKLLTKVASLLGTLRETTVLPLECDGVKLFAKIEGHNPVGSLKDRPALWILHQAIKRGEIHDKTVLIESSSGNFAVALAFYARQLGLEFIPVIDPNTTEAYESLLRRLCPSVVKVTEPDDMGGFLKARLQKLRELRESIHDSYWTNQYGNMDAVGAHYRFTGEEICSAFSELHYVFVGVSTGATIAGISRRVKEAFPNARIIAVDAQGSVIFGGAPGPRHIAGIGASVRSKLVDEAKIDDVVLVSEVETVRACRELLTRHGLLVGGSSGSCYAAVKKLLPRMRSTSRPSVLFVCADRGISYADTIFNDAWTSRLGA</sequence>
<dbReference type="AlphaFoldDB" id="A9G1U9"/>
<dbReference type="GO" id="GO:0004124">
    <property type="term" value="F:cysteine synthase activity"/>
    <property type="evidence" value="ECO:0007669"/>
    <property type="project" value="UniProtKB-EC"/>
</dbReference>
<proteinExistence type="predicted"/>
<name>A9G1U9_SORC5</name>
<accession>A9G1U9</accession>
<gene>
    <name evidence="6" type="primary">cysK1</name>
    <name evidence="6" type="ordered locus">sce2389</name>
</gene>
<dbReference type="EMBL" id="AM746676">
    <property type="protein sequence ID" value="CAN92548.1"/>
    <property type="molecule type" value="Genomic_DNA"/>
</dbReference>
<dbReference type="PANTHER" id="PTHR10314">
    <property type="entry name" value="CYSTATHIONINE BETA-SYNTHASE"/>
    <property type="match status" value="1"/>
</dbReference>
<comment type="cofactor">
    <cofactor evidence="1">
        <name>pyridoxal 5'-phosphate</name>
        <dbReference type="ChEBI" id="CHEBI:597326"/>
    </cofactor>
</comment>
<dbReference type="KEGG" id="scl:sce2389"/>
<dbReference type="InterPro" id="IPR036052">
    <property type="entry name" value="TrpB-like_PALP_sf"/>
</dbReference>
<dbReference type="Proteomes" id="UP000002139">
    <property type="component" value="Chromosome"/>
</dbReference>
<dbReference type="HOGENOM" id="CLU_021018_1_0_7"/>
<dbReference type="InterPro" id="IPR023927">
    <property type="entry name" value="SbnA"/>
</dbReference>
<evidence type="ECO:0000256" key="2">
    <source>
        <dbReference type="ARBA" id="ARBA00011738"/>
    </source>
</evidence>
<evidence type="ECO:0000313" key="7">
    <source>
        <dbReference type="Proteomes" id="UP000002139"/>
    </source>
</evidence>
<dbReference type="BioCyc" id="SCEL448385:SCE_RS12245-MONOMER"/>
<dbReference type="eggNOG" id="COG0031">
    <property type="taxonomic scope" value="Bacteria"/>
</dbReference>
<keyword evidence="4" id="KW-0663">Pyridoxal phosphate</keyword>
<dbReference type="Pfam" id="PF00291">
    <property type="entry name" value="PALP"/>
    <property type="match status" value="1"/>
</dbReference>
<evidence type="ECO:0000313" key="6">
    <source>
        <dbReference type="EMBL" id="CAN92548.1"/>
    </source>
</evidence>
<evidence type="ECO:0000256" key="1">
    <source>
        <dbReference type="ARBA" id="ARBA00001933"/>
    </source>
</evidence>
<dbReference type="EC" id="2.5.1.47" evidence="6"/>
<feature type="domain" description="Tryptophan synthase beta chain-like PALP" evidence="5">
    <location>
        <begin position="26"/>
        <end position="285"/>
    </location>
</feature>
<dbReference type="InterPro" id="IPR050214">
    <property type="entry name" value="Cys_Synth/Cystath_Beta-Synth"/>
</dbReference>
<dbReference type="InterPro" id="IPR001926">
    <property type="entry name" value="TrpB-like_PALP"/>
</dbReference>
<dbReference type="NCBIfam" id="TIGR03945">
    <property type="entry name" value="PLP_SbnA_fam"/>
    <property type="match status" value="1"/>
</dbReference>
<dbReference type="OrthoDB" id="9805733at2"/>
<evidence type="ECO:0000256" key="4">
    <source>
        <dbReference type="ARBA" id="ARBA00022898"/>
    </source>
</evidence>
<dbReference type="STRING" id="448385.sce2389"/>
<protein>
    <submittedName>
        <fullName evidence="6">CysK1 protein</fullName>
        <ecNumber evidence="6">2.5.1.47</ecNumber>
    </submittedName>
</protein>
<dbReference type="CDD" id="cd01561">
    <property type="entry name" value="CBS_like"/>
    <property type="match status" value="1"/>
</dbReference>